<evidence type="ECO:0000256" key="3">
    <source>
        <dbReference type="ARBA" id="ARBA00023163"/>
    </source>
</evidence>
<organism evidence="7 8">
    <name type="scientific">Talaromyces rugulosus</name>
    <name type="common">Penicillium rugulosum</name>
    <dbReference type="NCBI Taxonomy" id="121627"/>
    <lineage>
        <taxon>Eukaryota</taxon>
        <taxon>Fungi</taxon>
        <taxon>Dikarya</taxon>
        <taxon>Ascomycota</taxon>
        <taxon>Pezizomycotina</taxon>
        <taxon>Eurotiomycetes</taxon>
        <taxon>Eurotiomycetidae</taxon>
        <taxon>Eurotiales</taxon>
        <taxon>Trichocomaceae</taxon>
        <taxon>Talaromyces</taxon>
        <taxon>Talaromyces sect. Islandici</taxon>
    </lineage>
</organism>
<feature type="compositionally biased region" description="Low complexity" evidence="5">
    <location>
        <begin position="92"/>
        <end position="105"/>
    </location>
</feature>
<dbReference type="OrthoDB" id="5344325at2759"/>
<keyword evidence="1" id="KW-0805">Transcription regulation</keyword>
<evidence type="ECO:0000256" key="5">
    <source>
        <dbReference type="SAM" id="MobiDB-lite"/>
    </source>
</evidence>
<dbReference type="PROSITE" id="PS50048">
    <property type="entry name" value="ZN2_CY6_FUNGAL_2"/>
    <property type="match status" value="1"/>
</dbReference>
<protein>
    <recommendedName>
        <fullName evidence="6">Zn(2)-C6 fungal-type domain-containing protein</fullName>
    </recommendedName>
</protein>
<name>A0A7H8RBE1_TALRU</name>
<keyword evidence="4" id="KW-0539">Nucleus</keyword>
<evidence type="ECO:0000313" key="8">
    <source>
        <dbReference type="Proteomes" id="UP000509510"/>
    </source>
</evidence>
<keyword evidence="8" id="KW-1185">Reference proteome</keyword>
<dbReference type="InterPro" id="IPR001138">
    <property type="entry name" value="Zn2Cys6_DnaBD"/>
</dbReference>
<dbReference type="SUPFAM" id="SSF57701">
    <property type="entry name" value="Zn2/Cys6 DNA-binding domain"/>
    <property type="match status" value="1"/>
</dbReference>
<dbReference type="AlphaFoldDB" id="A0A7H8RBE1"/>
<feature type="compositionally biased region" description="Acidic residues" evidence="5">
    <location>
        <begin position="108"/>
        <end position="124"/>
    </location>
</feature>
<dbReference type="PANTHER" id="PTHR38111:SF2">
    <property type="entry name" value="FINGER DOMAIN PROTEIN, PUTATIVE (AFU_ORTHOLOGUE AFUA_1G01560)-RELATED"/>
    <property type="match status" value="1"/>
</dbReference>
<feature type="domain" description="Zn(2)-C6 fungal-type" evidence="6">
    <location>
        <begin position="27"/>
        <end position="58"/>
    </location>
</feature>
<dbReference type="Proteomes" id="UP000509510">
    <property type="component" value="Chromosome VI"/>
</dbReference>
<dbReference type="RefSeq" id="XP_035349918.1">
    <property type="nucleotide sequence ID" value="XM_035494025.1"/>
</dbReference>
<reference evidence="8" key="1">
    <citation type="submission" date="2020-06" db="EMBL/GenBank/DDBJ databases">
        <title>A chromosome-scale genome assembly of Talaromyces rugulosus W13939.</title>
        <authorList>
            <person name="Wang B."/>
            <person name="Guo L."/>
            <person name="Ye K."/>
            <person name="Wang L."/>
        </authorList>
    </citation>
    <scope>NUCLEOTIDE SEQUENCE [LARGE SCALE GENOMIC DNA]</scope>
    <source>
        <strain evidence="8">W13939</strain>
    </source>
</reference>
<dbReference type="EMBL" id="CP055903">
    <property type="protein sequence ID" value="QKX63744.1"/>
    <property type="molecule type" value="Genomic_DNA"/>
</dbReference>
<dbReference type="Pfam" id="PF00172">
    <property type="entry name" value="Zn_clus"/>
    <property type="match status" value="1"/>
</dbReference>
<sequence length="553" mass="62504">MDESDSPQNETAPHLQPPSRKFRRTLSCLSCQKRKVKCDRVKPCRACCTRGAPSECEFGVTKKDRHFMDQSDLIEQLQTKVRDLEQRLIKHPGTTPTAATTPPLTEGSPDDNYDAPAEDEEPPEDEKKPVHSIAATRRPTLKDLLASSPSPGKLLMEVFVGELINGFSPDPSNTHGRVFDLRSASERRIFSPLLTSGFSAAALTFVGQRDEHPKITAAGNSQYNRLLRLLQWAVNNPEKSKSSEVLTVVVLLTIIEAFKQTSPGAVMKHQLGGLELLRIRTPYRHRSGFERSLFVDLRMFWVTSAIASRKKTFLANDDWKTVPWSGDGRQKDILHLLLDIAVDIPGFLGSYDALKFAVRHKTLSQDQVLSKQQRVQAAATELDHRLELWHSLYAIDYEHGYMTEAPADSITGDEEFPHFQCCDLFTNETFVPTNFIYPDLMLAVSMCLYRALRLVVSGSSDDGLVAVLRPSERYQIAVDICRSMRYYLHTVPGFLVSRIMFVLRVAFDTFTDGMVEKRFVQELFWYIGNKYRFPVFMNHCSESATAVRADDSA</sequence>
<keyword evidence="3" id="KW-0804">Transcription</keyword>
<proteinExistence type="predicted"/>
<dbReference type="GO" id="GO:0008270">
    <property type="term" value="F:zinc ion binding"/>
    <property type="evidence" value="ECO:0007669"/>
    <property type="project" value="InterPro"/>
</dbReference>
<dbReference type="PANTHER" id="PTHR38111">
    <property type="entry name" value="ZN(2)-C6 FUNGAL-TYPE DOMAIN-CONTAINING PROTEIN-RELATED"/>
    <property type="match status" value="1"/>
</dbReference>
<accession>A0A7H8RBE1</accession>
<feature type="region of interest" description="Disordered" evidence="5">
    <location>
        <begin position="1"/>
        <end position="21"/>
    </location>
</feature>
<dbReference type="Gene3D" id="4.10.240.10">
    <property type="entry name" value="Zn(2)-C6 fungal-type DNA-binding domain"/>
    <property type="match status" value="1"/>
</dbReference>
<keyword evidence="2" id="KW-0238">DNA-binding</keyword>
<evidence type="ECO:0000259" key="6">
    <source>
        <dbReference type="PROSITE" id="PS50048"/>
    </source>
</evidence>
<feature type="compositionally biased region" description="Polar residues" evidence="5">
    <location>
        <begin position="1"/>
        <end position="11"/>
    </location>
</feature>
<evidence type="ECO:0000256" key="2">
    <source>
        <dbReference type="ARBA" id="ARBA00023125"/>
    </source>
</evidence>
<dbReference type="SMART" id="SM00066">
    <property type="entry name" value="GAL4"/>
    <property type="match status" value="1"/>
</dbReference>
<dbReference type="GO" id="GO:0003677">
    <property type="term" value="F:DNA binding"/>
    <property type="evidence" value="ECO:0007669"/>
    <property type="project" value="UniProtKB-KW"/>
</dbReference>
<evidence type="ECO:0000256" key="4">
    <source>
        <dbReference type="ARBA" id="ARBA00023242"/>
    </source>
</evidence>
<dbReference type="GeneID" id="55998394"/>
<evidence type="ECO:0000313" key="7">
    <source>
        <dbReference type="EMBL" id="QKX63744.1"/>
    </source>
</evidence>
<dbReference type="InterPro" id="IPR036864">
    <property type="entry name" value="Zn2-C6_fun-type_DNA-bd_sf"/>
</dbReference>
<dbReference type="CDD" id="cd00067">
    <property type="entry name" value="GAL4"/>
    <property type="match status" value="1"/>
</dbReference>
<evidence type="ECO:0000256" key="1">
    <source>
        <dbReference type="ARBA" id="ARBA00023015"/>
    </source>
</evidence>
<gene>
    <name evidence="7" type="ORF">TRUGW13939_10915</name>
</gene>
<feature type="region of interest" description="Disordered" evidence="5">
    <location>
        <begin position="89"/>
        <end position="135"/>
    </location>
</feature>
<dbReference type="InterPro" id="IPR053178">
    <property type="entry name" value="Osmoadaptation_assoc"/>
</dbReference>
<dbReference type="KEGG" id="trg:TRUGW13939_10915"/>
<dbReference type="GO" id="GO:0000981">
    <property type="term" value="F:DNA-binding transcription factor activity, RNA polymerase II-specific"/>
    <property type="evidence" value="ECO:0007669"/>
    <property type="project" value="InterPro"/>
</dbReference>